<evidence type="ECO:0000256" key="9">
    <source>
        <dbReference type="ARBA" id="ARBA00048072"/>
    </source>
</evidence>
<dbReference type="InterPro" id="IPR035966">
    <property type="entry name" value="PKF_sf"/>
</dbReference>
<protein>
    <submittedName>
        <fullName evidence="11">6-phosphofructokinase</fullName>
    </submittedName>
</protein>
<dbReference type="SUPFAM" id="SSF53784">
    <property type="entry name" value="Phosphofructokinase"/>
    <property type="match status" value="1"/>
</dbReference>
<evidence type="ECO:0000256" key="6">
    <source>
        <dbReference type="ARBA" id="ARBA00022777"/>
    </source>
</evidence>
<keyword evidence="8" id="KW-0324">Glycolysis</keyword>
<proteinExistence type="predicted"/>
<comment type="cofactor">
    <cofactor evidence="1">
        <name>Mg(2+)</name>
        <dbReference type="ChEBI" id="CHEBI:18420"/>
    </cofactor>
</comment>
<evidence type="ECO:0000256" key="3">
    <source>
        <dbReference type="ARBA" id="ARBA00022490"/>
    </source>
</evidence>
<dbReference type="GO" id="GO:0046872">
    <property type="term" value="F:metal ion binding"/>
    <property type="evidence" value="ECO:0007669"/>
    <property type="project" value="UniProtKB-KW"/>
</dbReference>
<dbReference type="GO" id="GO:0047334">
    <property type="term" value="F:diphosphate-fructose-6-phosphate 1-phosphotransferase activity"/>
    <property type="evidence" value="ECO:0007669"/>
    <property type="project" value="UniProtKB-EC"/>
</dbReference>
<keyword evidence="3" id="KW-0963">Cytoplasm</keyword>
<dbReference type="Pfam" id="PF00365">
    <property type="entry name" value="PFK"/>
    <property type="match status" value="1"/>
</dbReference>
<dbReference type="Gene3D" id="3.40.50.450">
    <property type="match status" value="1"/>
</dbReference>
<evidence type="ECO:0000256" key="5">
    <source>
        <dbReference type="ARBA" id="ARBA00022723"/>
    </source>
</evidence>
<comment type="catalytic activity">
    <reaction evidence="9">
        <text>beta-D-fructose 6-phosphate + diphosphate = beta-D-fructose 1,6-bisphosphate + phosphate + H(+)</text>
        <dbReference type="Rhea" id="RHEA:13613"/>
        <dbReference type="ChEBI" id="CHEBI:15378"/>
        <dbReference type="ChEBI" id="CHEBI:32966"/>
        <dbReference type="ChEBI" id="CHEBI:33019"/>
        <dbReference type="ChEBI" id="CHEBI:43474"/>
        <dbReference type="ChEBI" id="CHEBI:57634"/>
        <dbReference type="EC" id="2.7.1.90"/>
    </reaction>
</comment>
<organism evidence="11 12">
    <name type="scientific">Reticulomyxa filosa</name>
    <dbReference type="NCBI Taxonomy" id="46433"/>
    <lineage>
        <taxon>Eukaryota</taxon>
        <taxon>Sar</taxon>
        <taxon>Rhizaria</taxon>
        <taxon>Retaria</taxon>
        <taxon>Foraminifera</taxon>
        <taxon>Monothalamids</taxon>
        <taxon>Reticulomyxidae</taxon>
        <taxon>Reticulomyxa</taxon>
    </lineage>
</organism>
<dbReference type="InterPro" id="IPR000023">
    <property type="entry name" value="Phosphofructokinase_dom"/>
</dbReference>
<evidence type="ECO:0000256" key="2">
    <source>
        <dbReference type="ARBA" id="ARBA00003138"/>
    </source>
</evidence>
<gene>
    <name evidence="11" type="ORF">RFI_10514</name>
</gene>
<evidence type="ECO:0000313" key="11">
    <source>
        <dbReference type="EMBL" id="ETO26624.1"/>
    </source>
</evidence>
<accession>X6NLL8</accession>
<dbReference type="PANTHER" id="PTHR43650:SF1">
    <property type="entry name" value="PYROPHOSPHATE--FRUCTOSE 6-PHOSPHATE 1-PHOSPHOTRANSFERASE SUBUNIT BETA 2"/>
    <property type="match status" value="1"/>
</dbReference>
<feature type="domain" description="Phosphofructokinase" evidence="10">
    <location>
        <begin position="31"/>
        <end position="213"/>
    </location>
</feature>
<evidence type="ECO:0000313" key="12">
    <source>
        <dbReference type="Proteomes" id="UP000023152"/>
    </source>
</evidence>
<dbReference type="Gene3D" id="3.40.50.460">
    <property type="entry name" value="Phosphofructokinase domain"/>
    <property type="match status" value="1"/>
</dbReference>
<dbReference type="OrthoDB" id="537915at2759"/>
<keyword evidence="6 11" id="KW-0418">Kinase</keyword>
<keyword evidence="7" id="KW-0460">Magnesium</keyword>
<comment type="caution">
    <text evidence="11">The sequence shown here is derived from an EMBL/GenBank/DDBJ whole genome shotgun (WGS) entry which is preliminary data.</text>
</comment>
<dbReference type="EMBL" id="ASPP01007738">
    <property type="protein sequence ID" value="ETO26624.1"/>
    <property type="molecule type" value="Genomic_DNA"/>
</dbReference>
<keyword evidence="4" id="KW-0808">Transferase</keyword>
<dbReference type="Proteomes" id="UP000023152">
    <property type="component" value="Unassembled WGS sequence"/>
</dbReference>
<dbReference type="GO" id="GO:0005829">
    <property type="term" value="C:cytosol"/>
    <property type="evidence" value="ECO:0007669"/>
    <property type="project" value="TreeGrafter"/>
</dbReference>
<sequence>MSFTSERPNFFEALKEDDTKVTWGPEEDVCGIIVGGSSVPGINSCIASIVNTCVNNGITCLGIERGFRELKKCTRIEKTQLPSFIKKLTMENVGKRYMEGGSLLYTSDEQLRNEKETETALKVLETYQVSLLITIGGVETCQSANHLFSMSKTISVRHIPKTIFNDLPLPPNCTTFGYSTARQLGTEIMSNTSQDAKAMNRWYIITCLGWRSGSNIYI</sequence>
<comment type="function">
    <text evidence="2">Catalyzes the phosphorylation of D-fructose 6-phosphate, the first committing step of glycolysis. Uses inorganic phosphate (PPi) as phosphoryl donor instead of ATP like common ATP-dependent phosphofructokinases (ATP-PFKs), which renders the reaction reversible, and can thus function both in glycolysis and gluconeogenesis. Consistently, PPi-PFK can replace the enzymes of both the forward (ATP-PFK) and reverse (fructose-bisphosphatase (FBPase)) reactions.</text>
</comment>
<dbReference type="UniPathway" id="UPA00109">
    <property type="reaction ID" value="UER00182"/>
</dbReference>
<name>X6NLL8_RETFI</name>
<dbReference type="GO" id="GO:0006002">
    <property type="term" value="P:fructose 6-phosphate metabolic process"/>
    <property type="evidence" value="ECO:0007669"/>
    <property type="project" value="InterPro"/>
</dbReference>
<dbReference type="GO" id="GO:0009749">
    <property type="term" value="P:response to glucose"/>
    <property type="evidence" value="ECO:0007669"/>
    <property type="project" value="TreeGrafter"/>
</dbReference>
<evidence type="ECO:0000256" key="1">
    <source>
        <dbReference type="ARBA" id="ARBA00001946"/>
    </source>
</evidence>
<dbReference type="AlphaFoldDB" id="X6NLL8"/>
<reference evidence="11 12" key="1">
    <citation type="journal article" date="2013" name="Curr. Biol.">
        <title>The Genome of the Foraminiferan Reticulomyxa filosa.</title>
        <authorList>
            <person name="Glockner G."/>
            <person name="Hulsmann N."/>
            <person name="Schleicher M."/>
            <person name="Noegel A.A."/>
            <person name="Eichinger L."/>
            <person name="Gallinger C."/>
            <person name="Pawlowski J."/>
            <person name="Sierra R."/>
            <person name="Euteneuer U."/>
            <person name="Pillet L."/>
            <person name="Moustafa A."/>
            <person name="Platzer M."/>
            <person name="Groth M."/>
            <person name="Szafranski K."/>
            <person name="Schliwa M."/>
        </authorList>
    </citation>
    <scope>NUCLEOTIDE SEQUENCE [LARGE SCALE GENOMIC DNA]</scope>
</reference>
<dbReference type="InterPro" id="IPR022953">
    <property type="entry name" value="ATP_PFK"/>
</dbReference>
<dbReference type="PANTHER" id="PTHR43650">
    <property type="entry name" value="PYROPHOSPHATE--FRUCTOSE 6-PHOSPHATE 1-PHOSPHOTRANSFERASE"/>
    <property type="match status" value="1"/>
</dbReference>
<evidence type="ECO:0000256" key="7">
    <source>
        <dbReference type="ARBA" id="ARBA00022842"/>
    </source>
</evidence>
<evidence type="ECO:0000256" key="8">
    <source>
        <dbReference type="ARBA" id="ARBA00023152"/>
    </source>
</evidence>
<dbReference type="GO" id="GO:0003872">
    <property type="term" value="F:6-phosphofructokinase activity"/>
    <property type="evidence" value="ECO:0007669"/>
    <property type="project" value="InterPro"/>
</dbReference>
<keyword evidence="5" id="KW-0479">Metal-binding</keyword>
<keyword evidence="12" id="KW-1185">Reference proteome</keyword>
<dbReference type="PRINTS" id="PR00476">
    <property type="entry name" value="PHFRCTKINASE"/>
</dbReference>
<evidence type="ECO:0000259" key="10">
    <source>
        <dbReference type="Pfam" id="PF00365"/>
    </source>
</evidence>
<evidence type="ECO:0000256" key="4">
    <source>
        <dbReference type="ARBA" id="ARBA00022679"/>
    </source>
</evidence>